<reference evidence="2" key="1">
    <citation type="journal article" date="2023" name="Plant J.">
        <title>Genome sequences and population genomics provide insights into the demographic history, inbreeding, and mutation load of two 'living fossil' tree species of Dipteronia.</title>
        <authorList>
            <person name="Feng Y."/>
            <person name="Comes H.P."/>
            <person name="Chen J."/>
            <person name="Zhu S."/>
            <person name="Lu R."/>
            <person name="Zhang X."/>
            <person name="Li P."/>
            <person name="Qiu J."/>
            <person name="Olsen K.M."/>
            <person name="Qiu Y."/>
        </authorList>
    </citation>
    <scope>NUCLEOTIDE SEQUENCE</scope>
    <source>
        <strain evidence="2">NBL</strain>
    </source>
</reference>
<feature type="signal peptide" evidence="1">
    <location>
        <begin position="1"/>
        <end position="16"/>
    </location>
</feature>
<sequence>MVMILLILHWIGSASTYVVENLAQVVLTQEDLESNNAYCAVFRMRPVLRRKRSNHACSSVSWPHGHCIVPWLAFGSTCPVCHYKLPTDDVVYNMRTKELLLVCDGNLCSHEFEVFLLSSRFYKLKMLLWERGYLFILRIMRYLLVI</sequence>
<evidence type="ECO:0000256" key="1">
    <source>
        <dbReference type="SAM" id="SignalP"/>
    </source>
</evidence>
<evidence type="ECO:0000313" key="3">
    <source>
        <dbReference type="Proteomes" id="UP001281410"/>
    </source>
</evidence>
<protein>
    <recommendedName>
        <fullName evidence="4">RING-type domain-containing protein</fullName>
    </recommendedName>
</protein>
<dbReference type="SUPFAM" id="SSF57850">
    <property type="entry name" value="RING/U-box"/>
    <property type="match status" value="1"/>
</dbReference>
<keyword evidence="3" id="KW-1185">Reference proteome</keyword>
<dbReference type="AlphaFoldDB" id="A0AAD9ZNH4"/>
<feature type="chain" id="PRO_5041916445" description="RING-type domain-containing protein" evidence="1">
    <location>
        <begin position="17"/>
        <end position="146"/>
    </location>
</feature>
<comment type="caution">
    <text evidence="2">The sequence shown here is derived from an EMBL/GenBank/DDBJ whole genome shotgun (WGS) entry which is preliminary data.</text>
</comment>
<organism evidence="2 3">
    <name type="scientific">Dipteronia sinensis</name>
    <dbReference type="NCBI Taxonomy" id="43782"/>
    <lineage>
        <taxon>Eukaryota</taxon>
        <taxon>Viridiplantae</taxon>
        <taxon>Streptophyta</taxon>
        <taxon>Embryophyta</taxon>
        <taxon>Tracheophyta</taxon>
        <taxon>Spermatophyta</taxon>
        <taxon>Magnoliopsida</taxon>
        <taxon>eudicotyledons</taxon>
        <taxon>Gunneridae</taxon>
        <taxon>Pentapetalae</taxon>
        <taxon>rosids</taxon>
        <taxon>malvids</taxon>
        <taxon>Sapindales</taxon>
        <taxon>Sapindaceae</taxon>
        <taxon>Hippocastanoideae</taxon>
        <taxon>Acereae</taxon>
        <taxon>Dipteronia</taxon>
    </lineage>
</organism>
<accession>A0AAD9ZNH4</accession>
<evidence type="ECO:0008006" key="4">
    <source>
        <dbReference type="Google" id="ProtNLM"/>
    </source>
</evidence>
<gene>
    <name evidence="2" type="ORF">Dsin_032279</name>
</gene>
<dbReference type="EMBL" id="JANJYJ010000010">
    <property type="protein sequence ID" value="KAK3184993.1"/>
    <property type="molecule type" value="Genomic_DNA"/>
</dbReference>
<proteinExistence type="predicted"/>
<dbReference type="Proteomes" id="UP001281410">
    <property type="component" value="Unassembled WGS sequence"/>
</dbReference>
<evidence type="ECO:0000313" key="2">
    <source>
        <dbReference type="EMBL" id="KAK3184993.1"/>
    </source>
</evidence>
<keyword evidence="1" id="KW-0732">Signal</keyword>
<name>A0AAD9ZNH4_9ROSI</name>